<feature type="transmembrane region" description="Helical" evidence="6">
    <location>
        <begin position="644"/>
        <end position="665"/>
    </location>
</feature>
<keyword evidence="3 6" id="KW-0812">Transmembrane</keyword>
<dbReference type="EMBL" id="JAZDUE010000020">
    <property type="protein sequence ID" value="MEE4025490.1"/>
    <property type="molecule type" value="Genomic_DNA"/>
</dbReference>
<dbReference type="RefSeq" id="WP_330506931.1">
    <property type="nucleotide sequence ID" value="NZ_JAZDUE010000020.1"/>
</dbReference>
<comment type="subcellular location">
    <subcellularLocation>
        <location evidence="1">Cell membrane</location>
        <topology evidence="1">Multi-pass membrane protein</topology>
    </subcellularLocation>
</comment>
<evidence type="ECO:0000313" key="9">
    <source>
        <dbReference type="Proteomes" id="UP001335729"/>
    </source>
</evidence>
<evidence type="ECO:0000313" key="8">
    <source>
        <dbReference type="EMBL" id="MEE4025490.1"/>
    </source>
</evidence>
<evidence type="ECO:0000256" key="2">
    <source>
        <dbReference type="ARBA" id="ARBA00022475"/>
    </source>
</evidence>
<feature type="transmembrane region" description="Helical" evidence="6">
    <location>
        <begin position="535"/>
        <end position="554"/>
    </location>
</feature>
<feature type="domain" description="SSD" evidence="7">
    <location>
        <begin position="205"/>
        <end position="338"/>
    </location>
</feature>
<dbReference type="SUPFAM" id="SSF82866">
    <property type="entry name" value="Multidrug efflux transporter AcrB transmembrane domain"/>
    <property type="match status" value="2"/>
</dbReference>
<dbReference type="PANTHER" id="PTHR33406">
    <property type="entry name" value="MEMBRANE PROTEIN MJ1562-RELATED"/>
    <property type="match status" value="1"/>
</dbReference>
<organism evidence="8 9">
    <name type="scientific">Gordonia prachuapensis</name>
    <dbReference type="NCBI Taxonomy" id="3115651"/>
    <lineage>
        <taxon>Bacteria</taxon>
        <taxon>Bacillati</taxon>
        <taxon>Actinomycetota</taxon>
        <taxon>Actinomycetes</taxon>
        <taxon>Mycobacteriales</taxon>
        <taxon>Gordoniaceae</taxon>
        <taxon>Gordonia</taxon>
    </lineage>
</organism>
<dbReference type="InterPro" id="IPR004869">
    <property type="entry name" value="MMPL_dom"/>
</dbReference>
<keyword evidence="2" id="KW-1003">Cell membrane</keyword>
<evidence type="ECO:0000256" key="3">
    <source>
        <dbReference type="ARBA" id="ARBA00022692"/>
    </source>
</evidence>
<feature type="transmembrane region" description="Helical" evidence="6">
    <location>
        <begin position="677"/>
        <end position="705"/>
    </location>
</feature>
<evidence type="ECO:0000259" key="7">
    <source>
        <dbReference type="PROSITE" id="PS50156"/>
    </source>
</evidence>
<feature type="transmembrane region" description="Helical" evidence="6">
    <location>
        <begin position="374"/>
        <end position="393"/>
    </location>
</feature>
<keyword evidence="4 6" id="KW-1133">Transmembrane helix</keyword>
<evidence type="ECO:0000256" key="5">
    <source>
        <dbReference type="ARBA" id="ARBA00023136"/>
    </source>
</evidence>
<feature type="transmembrane region" description="Helical" evidence="6">
    <location>
        <begin position="189"/>
        <end position="209"/>
    </location>
</feature>
<proteinExistence type="predicted"/>
<name>A0ABU7MYR3_9ACTN</name>
<gene>
    <name evidence="8" type="ORF">V1Y59_20570</name>
</gene>
<feature type="transmembrane region" description="Helical" evidence="6">
    <location>
        <begin position="240"/>
        <end position="260"/>
    </location>
</feature>
<feature type="transmembrane region" description="Helical" evidence="6">
    <location>
        <begin position="315"/>
        <end position="339"/>
    </location>
</feature>
<feature type="transmembrane region" description="Helical" evidence="6">
    <location>
        <begin position="561"/>
        <end position="582"/>
    </location>
</feature>
<accession>A0ABU7MYR3</accession>
<feature type="transmembrane region" description="Helical" evidence="6">
    <location>
        <begin position="281"/>
        <end position="309"/>
    </location>
</feature>
<keyword evidence="9" id="KW-1185">Reference proteome</keyword>
<dbReference type="Pfam" id="PF03176">
    <property type="entry name" value="MMPL"/>
    <property type="match status" value="2"/>
</dbReference>
<dbReference type="PROSITE" id="PS50156">
    <property type="entry name" value="SSD"/>
    <property type="match status" value="1"/>
</dbReference>
<evidence type="ECO:0000256" key="1">
    <source>
        <dbReference type="ARBA" id="ARBA00004651"/>
    </source>
</evidence>
<reference evidence="8 9" key="1">
    <citation type="submission" date="2024-01" db="EMBL/GenBank/DDBJ databases">
        <title>Draft genome sequence of Gordonia sp. PKS22-38.</title>
        <authorList>
            <person name="Suphannarot A."/>
            <person name="Mingma R."/>
        </authorList>
    </citation>
    <scope>NUCLEOTIDE SEQUENCE [LARGE SCALE GENOMIC DNA]</scope>
    <source>
        <strain evidence="8 9">PKS22-38</strain>
    </source>
</reference>
<dbReference type="Gene3D" id="1.20.1640.10">
    <property type="entry name" value="Multidrug efflux transporter AcrB transmembrane domain"/>
    <property type="match status" value="2"/>
</dbReference>
<dbReference type="Proteomes" id="UP001335729">
    <property type="component" value="Unassembled WGS sequence"/>
</dbReference>
<dbReference type="InterPro" id="IPR050545">
    <property type="entry name" value="Mycobact_MmpL"/>
</dbReference>
<feature type="transmembrane region" description="Helical" evidence="6">
    <location>
        <begin position="216"/>
        <end position="234"/>
    </location>
</feature>
<keyword evidence="5 6" id="KW-0472">Membrane</keyword>
<protein>
    <submittedName>
        <fullName evidence="8">MMPL family transporter</fullName>
    </submittedName>
</protein>
<dbReference type="InterPro" id="IPR000731">
    <property type="entry name" value="SSD"/>
</dbReference>
<comment type="caution">
    <text evidence="8">The sequence shown here is derived from an EMBL/GenBank/DDBJ whole genome shotgun (WGS) entry which is preliminary data.</text>
</comment>
<feature type="transmembrane region" description="Helical" evidence="6">
    <location>
        <begin position="602"/>
        <end position="623"/>
    </location>
</feature>
<evidence type="ECO:0000256" key="6">
    <source>
        <dbReference type="SAM" id="Phobius"/>
    </source>
</evidence>
<evidence type="ECO:0000256" key="4">
    <source>
        <dbReference type="ARBA" id="ARBA00022989"/>
    </source>
</evidence>
<sequence length="746" mass="78340">MSLALYRLGRFAFRHKWWFVATWLAALVALGALVGAVQPKFASSFELPGTDSDRAMTILREEFPAANEQQTEASTSILVAADDGLTNHTQQIDALVVDARQLPQVVDPQTVANPVTVAQARPELASTVLGDNGTVGLIQVRQDIPADELTAEDKEAFESLLADHRGSGLEVEGTGSLMQVMEVGGAAELLGFAVAFIVMIVAFGALIAAFIPILTAIVGVGISILLLTLSAAVIDIQSSATAIITMLGIAVSIDYALFIVSRYRSELNRGDGRELAVGRAVGTAGSAVVFAGLTVMIAVAALSVVGIPFVTQMGLAAAVAILIAVLGAITLIPALLGVFGRFAFTPRVPGIRHGDESDDQPSNGLRTARFITRYPWPTAIAGLVLLAVAAIPMSNLQLGLDTTTDSEYNATQLLKRGFGEGINGPLLVTVSDADGGDIAPAAGAVVDEIATLDNVANPAQIMWIGNGSGPVPAHDGATAALITVTPEQSPSGEATHDLMEQIRAIDASAPAGAEIHVGGQTAIMSDISATLSSSLIPFLVLVVGLAFIILMIVFRSILVPLVATVGFLFSVCATFGAAVFVFQEGHFGLIEHPAALNSFIPIFLVGVVFGLAMDYQVFLVTRMREEYVHGRSPKDSVIIGYQHGARVVTSAAVVMISVFIAFMLAPDTFARMMGFSLAAAIFFDAFIIRMIVVPAVITILGEWAWKLPSWLDRILPNVDVEGTAIRELTESDDKAKSVTTANGGSR</sequence>
<dbReference type="PANTHER" id="PTHR33406:SF13">
    <property type="entry name" value="MEMBRANE PROTEIN YDFJ"/>
    <property type="match status" value="1"/>
</dbReference>